<dbReference type="PROSITE" id="PS50268">
    <property type="entry name" value="CADHERIN_2"/>
    <property type="match status" value="1"/>
</dbReference>
<reference evidence="10 11" key="1">
    <citation type="submission" date="2019-06" db="EMBL/GenBank/DDBJ databases">
        <title>Tsukamurella conjunctivitidis sp. nov., Tsukamurella assacharolytica sp. nov. and Tsukamurella sputae sp. nov. isolated from patients with conjunctivitis, bacteraemia (lymphoma) and respiratory infection (sputum) in Hong Kong.</title>
        <authorList>
            <person name="Teng J.L.L."/>
            <person name="Lee H.H."/>
            <person name="Fong J.Y.H."/>
            <person name="Fok K.M.N."/>
            <person name="Lau S.K.P."/>
            <person name="Woo P.C.Y."/>
        </authorList>
    </citation>
    <scope>NUCLEOTIDE SEQUENCE [LARGE SCALE GENOMIC DNA]</scope>
    <source>
        <strain evidence="10 11">HKU72</strain>
    </source>
</reference>
<dbReference type="NCBIfam" id="TIGR01965">
    <property type="entry name" value="VCBS_repeat"/>
    <property type="match status" value="1"/>
</dbReference>
<dbReference type="Pfam" id="PF17963">
    <property type="entry name" value="Big_9"/>
    <property type="match status" value="2"/>
</dbReference>
<evidence type="ECO:0000256" key="2">
    <source>
        <dbReference type="ARBA" id="ARBA00022692"/>
    </source>
</evidence>
<feature type="non-terminal residue" evidence="10">
    <location>
        <position position="1"/>
    </location>
</feature>
<dbReference type="InterPro" id="IPR050971">
    <property type="entry name" value="Cadherin-domain_protein"/>
</dbReference>
<feature type="non-terminal residue" evidence="10">
    <location>
        <position position="175"/>
    </location>
</feature>
<keyword evidence="2" id="KW-0812">Transmembrane</keyword>
<comment type="caution">
    <text evidence="10">The sequence shown here is derived from an EMBL/GenBank/DDBJ whole genome shotgun (WGS) entry which is preliminary data.</text>
</comment>
<dbReference type="GO" id="GO:0005911">
    <property type="term" value="C:cell-cell junction"/>
    <property type="evidence" value="ECO:0007669"/>
    <property type="project" value="TreeGrafter"/>
</dbReference>
<evidence type="ECO:0000256" key="3">
    <source>
        <dbReference type="ARBA" id="ARBA00022737"/>
    </source>
</evidence>
<dbReference type="GO" id="GO:0016020">
    <property type="term" value="C:membrane"/>
    <property type="evidence" value="ECO:0007669"/>
    <property type="project" value="UniProtKB-SubCell"/>
</dbReference>
<dbReference type="InterPro" id="IPR002126">
    <property type="entry name" value="Cadherin-like_dom"/>
</dbReference>
<evidence type="ECO:0000313" key="10">
    <source>
        <dbReference type="EMBL" id="TWS19784.1"/>
    </source>
</evidence>
<feature type="compositionally biased region" description="Basic and acidic residues" evidence="8">
    <location>
        <begin position="155"/>
        <end position="164"/>
    </location>
</feature>
<dbReference type="OrthoDB" id="5112730at2"/>
<evidence type="ECO:0000256" key="6">
    <source>
        <dbReference type="ARBA" id="ARBA00022989"/>
    </source>
</evidence>
<protein>
    <submittedName>
        <fullName evidence="10">Tandem-95 repeat protein</fullName>
    </submittedName>
</protein>
<dbReference type="GO" id="GO:0007156">
    <property type="term" value="P:homophilic cell adhesion via plasma membrane adhesion molecules"/>
    <property type="evidence" value="ECO:0007669"/>
    <property type="project" value="InterPro"/>
</dbReference>
<gene>
    <name evidence="10" type="ORF">FK530_25470</name>
</gene>
<dbReference type="PANTHER" id="PTHR24025:SF23">
    <property type="entry name" value="NEURAL-CADHERIN"/>
    <property type="match status" value="1"/>
</dbReference>
<sequence length="175" mass="18372">EVTVPVTVTPVNDAPEAAEKQPIGAVEDESGTGQIVATDVNIETSGGSDKLTYTVKEGEAPKHGALELNPDTGSYTYKPNENFNGKDQFVVVITDKEGASVEVTVPVTVTPVNDAPEAAENQPIETAEDETVTGQIIATDVDIETNGDKLTYTVKEGEAPKHGALELNPDTGSYT</sequence>
<name>A0A5C5RBD8_9ACTN</name>
<keyword evidence="3" id="KW-0677">Repeat</keyword>
<keyword evidence="7" id="KW-0472">Membrane</keyword>
<keyword evidence="5" id="KW-0130">Cell adhesion</keyword>
<feature type="domain" description="Cadherin" evidence="9">
    <location>
        <begin position="19"/>
        <end position="118"/>
    </location>
</feature>
<dbReference type="NCBIfam" id="NF012211">
    <property type="entry name" value="tand_rpt_95"/>
    <property type="match status" value="1"/>
</dbReference>
<dbReference type="AlphaFoldDB" id="A0A5C5RBD8"/>
<evidence type="ECO:0000256" key="5">
    <source>
        <dbReference type="ARBA" id="ARBA00022889"/>
    </source>
</evidence>
<proteinExistence type="predicted"/>
<feature type="region of interest" description="Disordered" evidence="8">
    <location>
        <begin position="155"/>
        <end position="175"/>
    </location>
</feature>
<keyword evidence="6" id="KW-1133">Transmembrane helix</keyword>
<feature type="compositionally biased region" description="Low complexity" evidence="8">
    <location>
        <begin position="1"/>
        <end position="11"/>
    </location>
</feature>
<evidence type="ECO:0000313" key="11">
    <source>
        <dbReference type="Proteomes" id="UP000319375"/>
    </source>
</evidence>
<evidence type="ECO:0000259" key="9">
    <source>
        <dbReference type="PROSITE" id="PS50268"/>
    </source>
</evidence>
<organism evidence="10 11">
    <name type="scientific">Tsukamurella conjunctivitidis</name>
    <dbReference type="NCBI Taxonomy" id="2592068"/>
    <lineage>
        <taxon>Bacteria</taxon>
        <taxon>Bacillati</taxon>
        <taxon>Actinomycetota</taxon>
        <taxon>Actinomycetes</taxon>
        <taxon>Mycobacteriales</taxon>
        <taxon>Tsukamurellaceae</taxon>
        <taxon>Tsukamurella</taxon>
    </lineage>
</organism>
<evidence type="ECO:0000256" key="7">
    <source>
        <dbReference type="ARBA" id="ARBA00023136"/>
    </source>
</evidence>
<evidence type="ECO:0000256" key="8">
    <source>
        <dbReference type="SAM" id="MobiDB-lite"/>
    </source>
</evidence>
<comment type="subcellular location">
    <subcellularLocation>
        <location evidence="1">Membrane</location>
    </subcellularLocation>
</comment>
<accession>A0A5C5RBD8</accession>
<dbReference type="GO" id="GO:0005509">
    <property type="term" value="F:calcium ion binding"/>
    <property type="evidence" value="ECO:0007669"/>
    <property type="project" value="InterPro"/>
</dbReference>
<dbReference type="InterPro" id="IPR015919">
    <property type="entry name" value="Cadherin-like_sf"/>
</dbReference>
<dbReference type="PANTHER" id="PTHR24025">
    <property type="entry name" value="DESMOGLEIN FAMILY MEMBER"/>
    <property type="match status" value="1"/>
</dbReference>
<keyword evidence="11" id="KW-1185">Reference proteome</keyword>
<dbReference type="Gene3D" id="2.60.40.3440">
    <property type="match status" value="1"/>
</dbReference>
<dbReference type="EMBL" id="VIGX01000294">
    <property type="protein sequence ID" value="TWS19784.1"/>
    <property type="molecule type" value="Genomic_DNA"/>
</dbReference>
<evidence type="ECO:0000256" key="4">
    <source>
        <dbReference type="ARBA" id="ARBA00022837"/>
    </source>
</evidence>
<evidence type="ECO:0000256" key="1">
    <source>
        <dbReference type="ARBA" id="ARBA00004370"/>
    </source>
</evidence>
<feature type="region of interest" description="Disordered" evidence="8">
    <location>
        <begin position="1"/>
        <end position="32"/>
    </location>
</feature>
<dbReference type="Proteomes" id="UP000319375">
    <property type="component" value="Unassembled WGS sequence"/>
</dbReference>
<dbReference type="InterPro" id="IPR010221">
    <property type="entry name" value="VCBS_dom"/>
</dbReference>
<dbReference type="SUPFAM" id="SSF49313">
    <property type="entry name" value="Cadherin-like"/>
    <property type="match status" value="1"/>
</dbReference>
<keyword evidence="4" id="KW-0106">Calcium</keyword>